<dbReference type="OrthoDB" id="9813147at2"/>
<comment type="similarity">
    <text evidence="1">Belongs to the Mg-chelatase subunits D/I family. ComM subfamily.</text>
</comment>
<dbReference type="EMBL" id="NTGA01000001">
    <property type="protein sequence ID" value="PAY24949.1"/>
    <property type="molecule type" value="Genomic_DNA"/>
</dbReference>
<dbReference type="RefSeq" id="WP_017836975.1">
    <property type="nucleotide sequence ID" value="NZ_NTGA01000001.1"/>
</dbReference>
<keyword evidence="4" id="KW-1185">Reference proteome</keyword>
<dbReference type="SMART" id="SM00382">
    <property type="entry name" value="AAA"/>
    <property type="match status" value="1"/>
</dbReference>
<dbReference type="InterPro" id="IPR020568">
    <property type="entry name" value="Ribosomal_Su5_D2-typ_SF"/>
</dbReference>
<dbReference type="Gene3D" id="3.40.50.300">
    <property type="entry name" value="P-loop containing nucleotide triphosphate hydrolases"/>
    <property type="match status" value="1"/>
</dbReference>
<dbReference type="Pfam" id="PF13335">
    <property type="entry name" value="Mg_chelatase_C"/>
    <property type="match status" value="1"/>
</dbReference>
<evidence type="ECO:0000313" key="4">
    <source>
        <dbReference type="Proteomes" id="UP000218810"/>
    </source>
</evidence>
<dbReference type="InterPro" id="IPR045006">
    <property type="entry name" value="CHLI-like"/>
</dbReference>
<name>A0A2A2WUQ4_9ACTN</name>
<gene>
    <name evidence="3" type="ORF">CEY15_00290</name>
</gene>
<dbReference type="InterPro" id="IPR003593">
    <property type="entry name" value="AAA+_ATPase"/>
</dbReference>
<dbReference type="AlphaFoldDB" id="A0A2A2WUQ4"/>
<evidence type="ECO:0000313" key="3">
    <source>
        <dbReference type="EMBL" id="PAY24949.1"/>
    </source>
</evidence>
<organism evidence="3 4">
    <name type="scientific">Dietzia natronolimnaea</name>
    <dbReference type="NCBI Taxonomy" id="161920"/>
    <lineage>
        <taxon>Bacteria</taxon>
        <taxon>Bacillati</taxon>
        <taxon>Actinomycetota</taxon>
        <taxon>Actinomycetes</taxon>
        <taxon>Mycobacteriales</taxon>
        <taxon>Dietziaceae</taxon>
        <taxon>Dietzia</taxon>
    </lineage>
</organism>
<dbReference type="GO" id="GO:0005524">
    <property type="term" value="F:ATP binding"/>
    <property type="evidence" value="ECO:0007669"/>
    <property type="project" value="InterPro"/>
</dbReference>
<dbReference type="PRINTS" id="PR00830">
    <property type="entry name" value="ENDOLAPTASE"/>
</dbReference>
<dbReference type="PANTHER" id="PTHR32039">
    <property type="entry name" value="MAGNESIUM-CHELATASE SUBUNIT CHLI"/>
    <property type="match status" value="1"/>
</dbReference>
<comment type="caution">
    <text evidence="3">The sequence shown here is derived from an EMBL/GenBank/DDBJ whole genome shotgun (WGS) entry which is preliminary data.</text>
</comment>
<dbReference type="InterPro" id="IPR025158">
    <property type="entry name" value="Mg_chelat-rel_C"/>
</dbReference>
<dbReference type="InterPro" id="IPR014721">
    <property type="entry name" value="Ribsml_uS5_D2-typ_fold_subgr"/>
</dbReference>
<evidence type="ECO:0000256" key="1">
    <source>
        <dbReference type="ARBA" id="ARBA00006354"/>
    </source>
</evidence>
<sequence>MALGRTWAVTLSGIGGQLVEVEADVGRGLPGVSIVGMGDGAVMQSRERMRAAVVNSGLSWPKGKVVLSLSPAALPKRGSGFDVALAVGALTASGELPAGGFEGTLLVGELALDGRIRPVRGVLPAVLAAREAGLRRAIVPACNLAEARLVGGIDTAGVECLAMLATWSRGAGDLVTVAPEPSAADADDGMDLAEVHGQDDCRRAVEVAAAGGHAMLLRGAPGTGKTMLARRLPGLLPDLGERDALEATAIHSVMGRLSDNDPLLRRPPFVAPHHTASAASLVGGGTNTATPGAVTLAHRGVLFLDECAEFSGRVLDSLRTPLEDGEVRIARRDGVSVFPARFQLVMAANDCPCGSPRPSDCSCTPDARRRYGRALTGPLRDRVDILARTMPVGSGLFAVGEEEDSAAVRDRVAAARRAAAERWAACPGAAGARTNAGVPGRVLRAGRGLDPRALRPLNRSLALGVLSPRGVDRCLRLAWTVADLDGAGVPGEAHVSEALVLRGED</sequence>
<feature type="domain" description="AAA+ ATPase" evidence="2">
    <location>
        <begin position="211"/>
        <end position="391"/>
    </location>
</feature>
<proteinExistence type="inferred from homology"/>
<evidence type="ECO:0000259" key="2">
    <source>
        <dbReference type="SMART" id="SM00382"/>
    </source>
</evidence>
<dbReference type="InterPro" id="IPR004482">
    <property type="entry name" value="Mg_chelat-rel"/>
</dbReference>
<dbReference type="SUPFAM" id="SSF52540">
    <property type="entry name" value="P-loop containing nucleoside triphosphate hydrolases"/>
    <property type="match status" value="1"/>
</dbReference>
<reference evidence="4" key="1">
    <citation type="submission" date="2017-09" db="EMBL/GenBank/DDBJ databases">
        <authorList>
            <person name="Zhang Y."/>
            <person name="Huang X."/>
            <person name="Liu J."/>
            <person name="Lu L."/>
            <person name="Peng K."/>
        </authorList>
    </citation>
    <scope>NUCLEOTIDE SEQUENCE [LARGE SCALE GENOMIC DNA]</scope>
    <source>
        <strain evidence="4">S-XJ-1</strain>
    </source>
</reference>
<dbReference type="PANTHER" id="PTHR32039:SF7">
    <property type="entry name" value="COMPETENCE PROTEIN COMM"/>
    <property type="match status" value="1"/>
</dbReference>
<dbReference type="SUPFAM" id="SSF54211">
    <property type="entry name" value="Ribosomal protein S5 domain 2-like"/>
    <property type="match status" value="1"/>
</dbReference>
<accession>A0A2A2WUQ4</accession>
<dbReference type="InterPro" id="IPR027417">
    <property type="entry name" value="P-loop_NTPase"/>
</dbReference>
<dbReference type="Pfam" id="PF13541">
    <property type="entry name" value="ChlI"/>
    <property type="match status" value="1"/>
</dbReference>
<protein>
    <recommendedName>
        <fullName evidence="2">AAA+ ATPase domain-containing protein</fullName>
    </recommendedName>
</protein>
<dbReference type="Proteomes" id="UP000218810">
    <property type="component" value="Unassembled WGS sequence"/>
</dbReference>
<dbReference type="NCBIfam" id="TIGR00368">
    <property type="entry name" value="YifB family Mg chelatase-like AAA ATPase"/>
    <property type="match status" value="1"/>
</dbReference>
<dbReference type="Pfam" id="PF01078">
    <property type="entry name" value="Mg_chelatase"/>
    <property type="match status" value="1"/>
</dbReference>
<dbReference type="Gene3D" id="3.30.230.10">
    <property type="match status" value="1"/>
</dbReference>
<dbReference type="InterPro" id="IPR000523">
    <property type="entry name" value="Mg_chelatse_chII-like_cat_dom"/>
</dbReference>